<evidence type="ECO:0000313" key="1">
    <source>
        <dbReference type="EMBL" id="SMG02135.1"/>
    </source>
</evidence>
<dbReference type="EMBL" id="FXAN01000091">
    <property type="protein sequence ID" value="SMG02135.1"/>
    <property type="molecule type" value="Genomic_DNA"/>
</dbReference>
<dbReference type="Proteomes" id="UP000198460">
    <property type="component" value="Unassembled WGS sequence"/>
</dbReference>
<dbReference type="AlphaFoldDB" id="A0A238HAP8"/>
<sequence length="46" mass="5047">MCFLPGTCRDGAGARTRCTVPVILLRTVDGCVKTTHIDARNTLEKR</sequence>
<reference evidence="1 2" key="1">
    <citation type="submission" date="2017-04" db="EMBL/GenBank/DDBJ databases">
        <authorList>
            <person name="Afonso C.L."/>
            <person name="Miller P.J."/>
            <person name="Scott M.A."/>
            <person name="Spackman E."/>
            <person name="Goraichik I."/>
            <person name="Dimitrov K.M."/>
            <person name="Suarez D.L."/>
            <person name="Swayne D.E."/>
        </authorList>
    </citation>
    <scope>NUCLEOTIDE SEQUENCE [LARGE SCALE GENOMIC DNA]</scope>
    <source>
        <strain evidence="1">LMG 28154</strain>
    </source>
</reference>
<organism evidence="1 2">
    <name type="scientific">Burkholderia singularis</name>
    <dbReference type="NCBI Taxonomy" id="1503053"/>
    <lineage>
        <taxon>Bacteria</taxon>
        <taxon>Pseudomonadati</taxon>
        <taxon>Pseudomonadota</taxon>
        <taxon>Betaproteobacteria</taxon>
        <taxon>Burkholderiales</taxon>
        <taxon>Burkholderiaceae</taxon>
        <taxon>Burkholderia</taxon>
        <taxon>pseudomallei group</taxon>
    </lineage>
</organism>
<evidence type="ECO:0000313" key="2">
    <source>
        <dbReference type="Proteomes" id="UP000198460"/>
    </source>
</evidence>
<gene>
    <name evidence="1" type="ORF">BSIN_4901</name>
</gene>
<proteinExistence type="predicted"/>
<name>A0A238HAP8_9BURK</name>
<protein>
    <submittedName>
        <fullName evidence="1">Uncharacterized protein</fullName>
    </submittedName>
</protein>
<accession>A0A238HAP8</accession>